<dbReference type="HOGENOM" id="CLU_051989_5_2_0"/>
<dbReference type="STRING" id="661478.OP10G_4101"/>
<dbReference type="Proteomes" id="UP000027982">
    <property type="component" value="Chromosome"/>
</dbReference>
<organism evidence="2 3">
    <name type="scientific">Fimbriimonas ginsengisoli Gsoil 348</name>
    <dbReference type="NCBI Taxonomy" id="661478"/>
    <lineage>
        <taxon>Bacteria</taxon>
        <taxon>Bacillati</taxon>
        <taxon>Armatimonadota</taxon>
        <taxon>Fimbriimonadia</taxon>
        <taxon>Fimbriimonadales</taxon>
        <taxon>Fimbriimonadaceae</taxon>
        <taxon>Fimbriimonas</taxon>
    </lineage>
</organism>
<dbReference type="InterPro" id="IPR036514">
    <property type="entry name" value="SGNH_hydro_sf"/>
</dbReference>
<dbReference type="Pfam" id="PF13472">
    <property type="entry name" value="Lipase_GDSL_2"/>
    <property type="match status" value="1"/>
</dbReference>
<evidence type="ECO:0000313" key="2">
    <source>
        <dbReference type="EMBL" id="AIE87469.1"/>
    </source>
</evidence>
<evidence type="ECO:0000259" key="1">
    <source>
        <dbReference type="Pfam" id="PF13472"/>
    </source>
</evidence>
<dbReference type="InterPro" id="IPR051532">
    <property type="entry name" value="Ester_Hydrolysis_Enzymes"/>
</dbReference>
<dbReference type="eggNOG" id="COG2755">
    <property type="taxonomic scope" value="Bacteria"/>
</dbReference>
<dbReference type="InterPro" id="IPR013830">
    <property type="entry name" value="SGNH_hydro"/>
</dbReference>
<dbReference type="PANTHER" id="PTHR30383">
    <property type="entry name" value="THIOESTERASE 1/PROTEASE 1/LYSOPHOSPHOLIPASE L1"/>
    <property type="match status" value="1"/>
</dbReference>
<gene>
    <name evidence="2" type="ORF">OP10G_4101</name>
</gene>
<evidence type="ECO:0000313" key="3">
    <source>
        <dbReference type="Proteomes" id="UP000027982"/>
    </source>
</evidence>
<dbReference type="KEGG" id="fgi:OP10G_4101"/>
<accession>A0A068NYV2</accession>
<dbReference type="EMBL" id="CP007139">
    <property type="protein sequence ID" value="AIE87469.1"/>
    <property type="molecule type" value="Genomic_DNA"/>
</dbReference>
<reference evidence="2 3" key="1">
    <citation type="journal article" date="2014" name="PLoS ONE">
        <title>The first complete genome sequence of the class fimbriimonadia in the phylum armatimonadetes.</title>
        <authorList>
            <person name="Hu Z.Y."/>
            <person name="Wang Y.Z."/>
            <person name="Im W.T."/>
            <person name="Wang S.Y."/>
            <person name="Zhao G.P."/>
            <person name="Zheng H.J."/>
            <person name="Quan Z.X."/>
        </authorList>
    </citation>
    <scope>NUCLEOTIDE SEQUENCE [LARGE SCALE GENOMIC DNA]</scope>
    <source>
        <strain evidence="2">Gsoil 348</strain>
    </source>
</reference>
<dbReference type="GO" id="GO:0004622">
    <property type="term" value="F:phosphatidylcholine lysophospholipase activity"/>
    <property type="evidence" value="ECO:0007669"/>
    <property type="project" value="TreeGrafter"/>
</dbReference>
<feature type="domain" description="SGNH hydrolase-type esterase" evidence="1">
    <location>
        <begin position="13"/>
        <end position="201"/>
    </location>
</feature>
<dbReference type="AlphaFoldDB" id="A0A068NYV2"/>
<sequence length="217" mass="24497">MPIKLDRNDKWLFIGDSITDCGRAQPVGEGLFGALGSGYVQMVAGLLAATYPEGNHRVVNMGNSGNTVRDLKGRWQRDVFDQKPDWLSVMIGTNDVWRQFDSPTQPEIHVPIDEYEATYEELIDLTKGSVQGLILATPFYIEPNRNDPMRREMDRYGEVVKRLAAKHSAIFVDTQAAFDETMKSIYPATIAWDRVHPNYIGVAVLAKAFLDAIQFDW</sequence>
<name>A0A068NYV2_FIMGI</name>
<dbReference type="CDD" id="cd01834">
    <property type="entry name" value="SGNH_hydrolase_like_2"/>
    <property type="match status" value="1"/>
</dbReference>
<dbReference type="OrthoDB" id="9794725at2"/>
<dbReference type="Gene3D" id="3.40.50.1110">
    <property type="entry name" value="SGNH hydrolase"/>
    <property type="match status" value="1"/>
</dbReference>
<dbReference type="PANTHER" id="PTHR30383:SF5">
    <property type="entry name" value="SGNH HYDROLASE-TYPE ESTERASE DOMAIN-CONTAINING PROTEIN"/>
    <property type="match status" value="1"/>
</dbReference>
<dbReference type="SUPFAM" id="SSF52266">
    <property type="entry name" value="SGNH hydrolase"/>
    <property type="match status" value="1"/>
</dbReference>
<protein>
    <submittedName>
        <fullName evidence="2">Lipolytic protein G-D-S-L family</fullName>
    </submittedName>
</protein>
<keyword evidence="3" id="KW-1185">Reference proteome</keyword>
<proteinExistence type="predicted"/>